<gene>
    <name evidence="5" type="ORF">ACFQ4H_03335</name>
</gene>
<keyword evidence="6" id="KW-1185">Reference proteome</keyword>
<evidence type="ECO:0000259" key="4">
    <source>
        <dbReference type="Pfam" id="PF01420"/>
    </source>
</evidence>
<dbReference type="SUPFAM" id="SSF116734">
    <property type="entry name" value="DNA methylase specificity domain"/>
    <property type="match status" value="1"/>
</dbReference>
<name>A0ABW3Y949_9ACTN</name>
<dbReference type="InterPro" id="IPR000055">
    <property type="entry name" value="Restrct_endonuc_typeI_TRD"/>
</dbReference>
<dbReference type="InterPro" id="IPR052021">
    <property type="entry name" value="Type-I_RS_S_subunit"/>
</dbReference>
<dbReference type="Pfam" id="PF01420">
    <property type="entry name" value="Methylase_S"/>
    <property type="match status" value="1"/>
</dbReference>
<dbReference type="RefSeq" id="WP_377566782.1">
    <property type="nucleotide sequence ID" value="NZ_JBHTMP010000003.1"/>
</dbReference>
<dbReference type="GO" id="GO:0004519">
    <property type="term" value="F:endonuclease activity"/>
    <property type="evidence" value="ECO:0007669"/>
    <property type="project" value="UniProtKB-KW"/>
</dbReference>
<organism evidence="5 6">
    <name type="scientific">Micromonospora sonneratiae</name>
    <dbReference type="NCBI Taxonomy" id="1184706"/>
    <lineage>
        <taxon>Bacteria</taxon>
        <taxon>Bacillati</taxon>
        <taxon>Actinomycetota</taxon>
        <taxon>Actinomycetes</taxon>
        <taxon>Micromonosporales</taxon>
        <taxon>Micromonosporaceae</taxon>
        <taxon>Micromonospora</taxon>
    </lineage>
</organism>
<dbReference type="Proteomes" id="UP001597260">
    <property type="component" value="Unassembled WGS sequence"/>
</dbReference>
<keyword evidence="5" id="KW-0540">Nuclease</keyword>
<protein>
    <submittedName>
        <fullName evidence="5">Restriction endonuclease subunit S</fullName>
        <ecNumber evidence="5">3.1.21.-</ecNumber>
    </submittedName>
</protein>
<keyword evidence="3" id="KW-0238">DNA-binding</keyword>
<comment type="similarity">
    <text evidence="1">Belongs to the type-I restriction system S methylase family.</text>
</comment>
<evidence type="ECO:0000313" key="5">
    <source>
        <dbReference type="EMBL" id="MFD1320117.1"/>
    </source>
</evidence>
<dbReference type="InterPro" id="IPR044946">
    <property type="entry name" value="Restrct_endonuc_typeI_TRD_sf"/>
</dbReference>
<evidence type="ECO:0000313" key="6">
    <source>
        <dbReference type="Proteomes" id="UP001597260"/>
    </source>
</evidence>
<dbReference type="EMBL" id="JBHTMP010000003">
    <property type="protein sequence ID" value="MFD1320117.1"/>
    <property type="molecule type" value="Genomic_DNA"/>
</dbReference>
<comment type="caution">
    <text evidence="5">The sequence shown here is derived from an EMBL/GenBank/DDBJ whole genome shotgun (WGS) entry which is preliminary data.</text>
</comment>
<feature type="domain" description="Type I restriction modification DNA specificity" evidence="4">
    <location>
        <begin position="9"/>
        <end position="190"/>
    </location>
</feature>
<proteinExistence type="inferred from homology"/>
<evidence type="ECO:0000256" key="1">
    <source>
        <dbReference type="ARBA" id="ARBA00010923"/>
    </source>
</evidence>
<dbReference type="GO" id="GO:0016787">
    <property type="term" value="F:hydrolase activity"/>
    <property type="evidence" value="ECO:0007669"/>
    <property type="project" value="UniProtKB-KW"/>
</dbReference>
<keyword evidence="5" id="KW-0255">Endonuclease</keyword>
<evidence type="ECO:0000256" key="2">
    <source>
        <dbReference type="ARBA" id="ARBA00022747"/>
    </source>
</evidence>
<reference evidence="6" key="1">
    <citation type="journal article" date="2019" name="Int. J. Syst. Evol. Microbiol.">
        <title>The Global Catalogue of Microorganisms (GCM) 10K type strain sequencing project: providing services to taxonomists for standard genome sequencing and annotation.</title>
        <authorList>
            <consortium name="The Broad Institute Genomics Platform"/>
            <consortium name="The Broad Institute Genome Sequencing Center for Infectious Disease"/>
            <person name="Wu L."/>
            <person name="Ma J."/>
        </authorList>
    </citation>
    <scope>NUCLEOTIDE SEQUENCE [LARGE SCALE GENOMIC DNA]</scope>
    <source>
        <strain evidence="6">JCM 31037</strain>
    </source>
</reference>
<accession>A0ABW3Y949</accession>
<dbReference type="EC" id="3.1.21.-" evidence="5"/>
<evidence type="ECO:0000256" key="3">
    <source>
        <dbReference type="ARBA" id="ARBA00023125"/>
    </source>
</evidence>
<keyword evidence="5" id="KW-0378">Hydrolase</keyword>
<dbReference type="Gene3D" id="3.90.220.20">
    <property type="entry name" value="DNA methylase specificity domains"/>
    <property type="match status" value="1"/>
</dbReference>
<keyword evidence="2" id="KW-0680">Restriction system</keyword>
<sequence>MEPLISPTPDNWQHRRLDELCTVQSGPGGSILKATDRVAFGIPVIKTVDIGDGRITAAPPFMVGEEKARRLDRYRLAEDDILLARLRATTSHALITSVESGWLMGGSTIRVRVTEAAGSELLPRYLSCYLRHPSVHEFLTRQIKQGLVPSFTSTIVGGLPLALPPLEIQRRVVEVAQAIHDKIEAHEQIIHATRELGGALIPRLVSGEVTAT</sequence>
<dbReference type="PANTHER" id="PTHR30408">
    <property type="entry name" value="TYPE-1 RESTRICTION ENZYME ECOKI SPECIFICITY PROTEIN"/>
    <property type="match status" value="1"/>
</dbReference>
<dbReference type="PANTHER" id="PTHR30408:SF12">
    <property type="entry name" value="TYPE I RESTRICTION ENZYME MJAVIII SPECIFICITY SUBUNIT"/>
    <property type="match status" value="1"/>
</dbReference>